<protein>
    <submittedName>
        <fullName evidence="4">3'-5' ssDNA/RNA exonuclease TatD</fullName>
    </submittedName>
</protein>
<dbReference type="PROSITE" id="PS01090">
    <property type="entry name" value="TATD_2"/>
    <property type="match status" value="1"/>
</dbReference>
<evidence type="ECO:0000256" key="1">
    <source>
        <dbReference type="ARBA" id="ARBA00022722"/>
    </source>
</evidence>
<dbReference type="PANTHER" id="PTHR10060">
    <property type="entry name" value="TATD FAMILY DEOXYRIBONUCLEASE"/>
    <property type="match status" value="1"/>
</dbReference>
<keyword evidence="5" id="KW-1185">Reference proteome</keyword>
<dbReference type="GO" id="GO:0004527">
    <property type="term" value="F:exonuclease activity"/>
    <property type="evidence" value="ECO:0007669"/>
    <property type="project" value="UniProtKB-KW"/>
</dbReference>
<dbReference type="Proteomes" id="UP001501565">
    <property type="component" value="Unassembled WGS sequence"/>
</dbReference>
<organism evidence="4 5">
    <name type="scientific">Litoribacillus peritrichatus</name>
    <dbReference type="NCBI Taxonomy" id="718191"/>
    <lineage>
        <taxon>Bacteria</taxon>
        <taxon>Pseudomonadati</taxon>
        <taxon>Pseudomonadota</taxon>
        <taxon>Gammaproteobacteria</taxon>
        <taxon>Oceanospirillales</taxon>
        <taxon>Oceanospirillaceae</taxon>
        <taxon>Litoribacillus</taxon>
    </lineage>
</organism>
<dbReference type="Gene3D" id="3.20.20.140">
    <property type="entry name" value="Metal-dependent hydrolases"/>
    <property type="match status" value="1"/>
</dbReference>
<reference evidence="5" key="1">
    <citation type="journal article" date="2019" name="Int. J. Syst. Evol. Microbiol.">
        <title>The Global Catalogue of Microorganisms (GCM) 10K type strain sequencing project: providing services to taxonomists for standard genome sequencing and annotation.</title>
        <authorList>
            <consortium name="The Broad Institute Genomics Platform"/>
            <consortium name="The Broad Institute Genome Sequencing Center for Infectious Disease"/>
            <person name="Wu L."/>
            <person name="Ma J."/>
        </authorList>
    </citation>
    <scope>NUCLEOTIDE SEQUENCE [LARGE SCALE GENOMIC DNA]</scope>
    <source>
        <strain evidence="5">JCM 17551</strain>
    </source>
</reference>
<dbReference type="SUPFAM" id="SSF51556">
    <property type="entry name" value="Metallo-dependent hydrolases"/>
    <property type="match status" value="1"/>
</dbReference>
<evidence type="ECO:0000313" key="5">
    <source>
        <dbReference type="Proteomes" id="UP001501565"/>
    </source>
</evidence>
<gene>
    <name evidence="4" type="primary">tatD</name>
    <name evidence="4" type="ORF">GCM10022277_15310</name>
</gene>
<sequence length="271" mass="30835">MNTFMMSNTDSNQWIDIGVNLSNKQFKSDQPQVLQDAKESGVESIILTGTSVKESTLALKQAQEYGLYSTAGIHPHDAKENSTDTFKKITSLAQDPKVVAIGETGLDFNRNFSTPEDQIASFQKHLELATQIQKPLFLHERDAADQMIDMLKEFKNDLPDAVIHCFTGVKEDLIRYLDLGLYIGITGWICDERRGFHLHELVKIIPSDRLMIETDAPYLLPRTLTPKPKNRRNEPKYLPHIGEYIANILNKPTQQFAEETNANTKRFFKLP</sequence>
<dbReference type="PIRSF" id="PIRSF005902">
    <property type="entry name" value="DNase_TatD"/>
    <property type="match status" value="1"/>
</dbReference>
<proteinExistence type="predicted"/>
<keyword evidence="1" id="KW-0540">Nuclease</keyword>
<dbReference type="InterPro" id="IPR018228">
    <property type="entry name" value="DNase_TatD-rel_CS"/>
</dbReference>
<dbReference type="InterPro" id="IPR001130">
    <property type="entry name" value="TatD-like"/>
</dbReference>
<keyword evidence="4" id="KW-0269">Exonuclease</keyword>
<accession>A0ABP7MD49</accession>
<dbReference type="EMBL" id="BAABBN010000004">
    <property type="protein sequence ID" value="GAA3920592.1"/>
    <property type="molecule type" value="Genomic_DNA"/>
</dbReference>
<dbReference type="PANTHER" id="PTHR10060:SF15">
    <property type="entry name" value="DEOXYRIBONUCLEASE TATDN1"/>
    <property type="match status" value="1"/>
</dbReference>
<dbReference type="PROSITE" id="PS01091">
    <property type="entry name" value="TATD_3"/>
    <property type="match status" value="1"/>
</dbReference>
<evidence type="ECO:0000256" key="3">
    <source>
        <dbReference type="ARBA" id="ARBA00022801"/>
    </source>
</evidence>
<comment type="caution">
    <text evidence="4">The sequence shown here is derived from an EMBL/GenBank/DDBJ whole genome shotgun (WGS) entry which is preliminary data.</text>
</comment>
<dbReference type="CDD" id="cd01310">
    <property type="entry name" value="TatD_DNAse"/>
    <property type="match status" value="1"/>
</dbReference>
<keyword evidence="2" id="KW-0479">Metal-binding</keyword>
<keyword evidence="3" id="KW-0378">Hydrolase</keyword>
<dbReference type="InterPro" id="IPR050891">
    <property type="entry name" value="TatD-type_Hydrolase"/>
</dbReference>
<dbReference type="Pfam" id="PF01026">
    <property type="entry name" value="TatD_DNase"/>
    <property type="match status" value="1"/>
</dbReference>
<evidence type="ECO:0000313" key="4">
    <source>
        <dbReference type="EMBL" id="GAA3920592.1"/>
    </source>
</evidence>
<evidence type="ECO:0000256" key="2">
    <source>
        <dbReference type="ARBA" id="ARBA00022723"/>
    </source>
</evidence>
<dbReference type="InterPro" id="IPR032466">
    <property type="entry name" value="Metal_Hydrolase"/>
</dbReference>
<name>A0ABP7MD49_9GAMM</name>